<dbReference type="PANTHER" id="PTHR33908">
    <property type="entry name" value="MANNOSYLTRANSFERASE YKCB-RELATED"/>
    <property type="match status" value="1"/>
</dbReference>
<dbReference type="GO" id="GO:0005886">
    <property type="term" value="C:plasma membrane"/>
    <property type="evidence" value="ECO:0007669"/>
    <property type="project" value="UniProtKB-SubCell"/>
</dbReference>
<evidence type="ECO:0000313" key="10">
    <source>
        <dbReference type="Proteomes" id="UP000176336"/>
    </source>
</evidence>
<dbReference type="GO" id="GO:0009103">
    <property type="term" value="P:lipopolysaccharide biosynthetic process"/>
    <property type="evidence" value="ECO:0007669"/>
    <property type="project" value="UniProtKB-ARBA"/>
</dbReference>
<evidence type="ECO:0000313" key="9">
    <source>
        <dbReference type="EMBL" id="OGE19726.1"/>
    </source>
</evidence>
<feature type="transmembrane region" description="Helical" evidence="8">
    <location>
        <begin position="357"/>
        <end position="375"/>
    </location>
</feature>
<keyword evidence="2" id="KW-1003">Cell membrane</keyword>
<keyword evidence="3" id="KW-0328">Glycosyltransferase</keyword>
<dbReference type="PANTHER" id="PTHR33908:SF11">
    <property type="entry name" value="MEMBRANE PROTEIN"/>
    <property type="match status" value="1"/>
</dbReference>
<accession>A0A1F5ITR3</accession>
<feature type="transmembrane region" description="Helical" evidence="8">
    <location>
        <begin position="332"/>
        <end position="351"/>
    </location>
</feature>
<evidence type="ECO:0000256" key="2">
    <source>
        <dbReference type="ARBA" id="ARBA00022475"/>
    </source>
</evidence>
<gene>
    <name evidence="9" type="ORF">A2871_03655</name>
</gene>
<reference evidence="9 10" key="1">
    <citation type="journal article" date="2016" name="Nat. Commun.">
        <title>Thousands of microbial genomes shed light on interconnected biogeochemical processes in an aquifer system.</title>
        <authorList>
            <person name="Anantharaman K."/>
            <person name="Brown C.T."/>
            <person name="Hug L.A."/>
            <person name="Sharon I."/>
            <person name="Castelle C.J."/>
            <person name="Probst A.J."/>
            <person name="Thomas B.C."/>
            <person name="Singh A."/>
            <person name="Wilkins M.J."/>
            <person name="Karaoz U."/>
            <person name="Brodie E.L."/>
            <person name="Williams K.H."/>
            <person name="Hubbard S.S."/>
            <person name="Banfield J.F."/>
        </authorList>
    </citation>
    <scope>NUCLEOTIDE SEQUENCE [LARGE SCALE GENOMIC DNA]</scope>
</reference>
<dbReference type="AlphaFoldDB" id="A0A1F5ITR3"/>
<evidence type="ECO:0000256" key="5">
    <source>
        <dbReference type="ARBA" id="ARBA00022692"/>
    </source>
</evidence>
<evidence type="ECO:0000256" key="3">
    <source>
        <dbReference type="ARBA" id="ARBA00022676"/>
    </source>
</evidence>
<evidence type="ECO:0000256" key="4">
    <source>
        <dbReference type="ARBA" id="ARBA00022679"/>
    </source>
</evidence>
<keyword evidence="4" id="KW-0808">Transferase</keyword>
<comment type="subcellular location">
    <subcellularLocation>
        <location evidence="1">Cell membrane</location>
        <topology evidence="1">Multi-pass membrane protein</topology>
    </subcellularLocation>
</comment>
<feature type="transmembrane region" description="Helical" evidence="8">
    <location>
        <begin position="308"/>
        <end position="325"/>
    </location>
</feature>
<dbReference type="Proteomes" id="UP000176336">
    <property type="component" value="Unassembled WGS sequence"/>
</dbReference>
<feature type="transmembrane region" description="Helical" evidence="8">
    <location>
        <begin position="12"/>
        <end position="30"/>
    </location>
</feature>
<proteinExistence type="predicted"/>
<sequence>MKDKVNFLKKYKVYIWLILIFSLAFFLRTYRLPDIYVFNLDEEHQAEYAWTIVQNFHIIWIGVASSPLEFYLGPYFTYFTAFWLWISKGDPLITAYIAALTGSITSVTIFLVIWRLFNFAAGVVSSALYATLPLFIFFDQKYWNPMFVPLVVVLLYLTLNLVKKSKWWWILYTILLGVVLNTQLAPLPLFFIGVWLFIRGNFFKDLKLLFILLLTFMLFYWPLVVFDFNHNFSNMKAIAPLFNKNTEIKIVFDPVTKFNSLFDSLGRFWYLNPGIPNSDEINFGCTSLSHANDFKIIDKYTQRTRSPLWLSLISAALFIYFYRFVIKRKNSALNLLAVFYLVFFTFFLIYPGGAFEYYYLGFLTLFTFIPGILVANANRHRLLLFVIICTVILFGVNTILRTSDEFSLRPKKLLIKQVMDIIGKEPFSIDGRGICHNYEGWRYLFKIYGRLPEQSYSDRLYGWIYTKEITDKQPVYTVILSEDRIPLAEDLTSLPSIKVGGYRAYIKKNIL</sequence>
<feature type="transmembrane region" description="Helical" evidence="8">
    <location>
        <begin position="145"/>
        <end position="162"/>
    </location>
</feature>
<keyword evidence="6 8" id="KW-1133">Transmembrane helix</keyword>
<feature type="transmembrane region" description="Helical" evidence="8">
    <location>
        <begin position="119"/>
        <end position="138"/>
    </location>
</feature>
<feature type="transmembrane region" description="Helical" evidence="8">
    <location>
        <begin position="208"/>
        <end position="226"/>
    </location>
</feature>
<evidence type="ECO:0000256" key="7">
    <source>
        <dbReference type="ARBA" id="ARBA00023136"/>
    </source>
</evidence>
<name>A0A1F5ITR3_9BACT</name>
<dbReference type="InterPro" id="IPR050297">
    <property type="entry name" value="LipidA_mod_glycosyltrf_83"/>
</dbReference>
<keyword evidence="5 8" id="KW-0812">Transmembrane</keyword>
<feature type="transmembrane region" description="Helical" evidence="8">
    <location>
        <begin position="168"/>
        <end position="196"/>
    </location>
</feature>
<dbReference type="EMBL" id="MFCR01000002">
    <property type="protein sequence ID" value="OGE19726.1"/>
    <property type="molecule type" value="Genomic_DNA"/>
</dbReference>
<evidence type="ECO:0000256" key="8">
    <source>
        <dbReference type="SAM" id="Phobius"/>
    </source>
</evidence>
<organism evidence="9 10">
    <name type="scientific">Candidatus Daviesbacteria bacterium RIFCSPHIGHO2_01_FULL_41_23</name>
    <dbReference type="NCBI Taxonomy" id="1797764"/>
    <lineage>
        <taxon>Bacteria</taxon>
        <taxon>Candidatus Daviesiibacteriota</taxon>
    </lineage>
</organism>
<evidence type="ECO:0000256" key="6">
    <source>
        <dbReference type="ARBA" id="ARBA00022989"/>
    </source>
</evidence>
<evidence type="ECO:0000256" key="1">
    <source>
        <dbReference type="ARBA" id="ARBA00004651"/>
    </source>
</evidence>
<feature type="transmembrane region" description="Helical" evidence="8">
    <location>
        <begin position="93"/>
        <end position="113"/>
    </location>
</feature>
<feature type="transmembrane region" description="Helical" evidence="8">
    <location>
        <begin position="382"/>
        <end position="400"/>
    </location>
</feature>
<keyword evidence="7 8" id="KW-0472">Membrane</keyword>
<comment type="caution">
    <text evidence="9">The sequence shown here is derived from an EMBL/GenBank/DDBJ whole genome shotgun (WGS) entry which is preliminary data.</text>
</comment>
<protein>
    <submittedName>
        <fullName evidence="9">Uncharacterized protein</fullName>
    </submittedName>
</protein>
<dbReference type="GO" id="GO:0016763">
    <property type="term" value="F:pentosyltransferase activity"/>
    <property type="evidence" value="ECO:0007669"/>
    <property type="project" value="TreeGrafter"/>
</dbReference>